<proteinExistence type="predicted"/>
<keyword evidence="2" id="KW-1185">Reference proteome</keyword>
<dbReference type="STRING" id="990268.JCM19235_1222"/>
<evidence type="ECO:0000313" key="2">
    <source>
        <dbReference type="Proteomes" id="UP000029228"/>
    </source>
</evidence>
<dbReference type="EMBL" id="BBMR01000017">
    <property type="protein sequence ID" value="GAL22921.1"/>
    <property type="molecule type" value="Genomic_DNA"/>
</dbReference>
<dbReference type="AlphaFoldDB" id="A0A090S5V4"/>
<reference evidence="1 2" key="1">
    <citation type="submission" date="2014-09" db="EMBL/GenBank/DDBJ databases">
        <title>Vibrio maritimus JCM 19235. (C45) whole genome shotgun sequence.</title>
        <authorList>
            <person name="Sawabe T."/>
            <person name="Meirelles P."/>
            <person name="Nakanishi M."/>
            <person name="Sayaka M."/>
            <person name="Hattori M."/>
            <person name="Ohkuma M."/>
        </authorList>
    </citation>
    <scope>NUCLEOTIDE SEQUENCE [LARGE SCALE GENOMIC DNA]</scope>
    <source>
        <strain evidence="2">JCM19235</strain>
    </source>
</reference>
<evidence type="ECO:0000313" key="1">
    <source>
        <dbReference type="EMBL" id="GAL22921.1"/>
    </source>
</evidence>
<name>A0A090S5V4_9VIBR</name>
<organism evidence="1 2">
    <name type="scientific">Vibrio maritimus</name>
    <dbReference type="NCBI Taxonomy" id="990268"/>
    <lineage>
        <taxon>Bacteria</taxon>
        <taxon>Pseudomonadati</taxon>
        <taxon>Pseudomonadota</taxon>
        <taxon>Gammaproteobacteria</taxon>
        <taxon>Vibrionales</taxon>
        <taxon>Vibrionaceae</taxon>
        <taxon>Vibrio</taxon>
    </lineage>
</organism>
<gene>
    <name evidence="1" type="ORF">JCM19235_1222</name>
</gene>
<accession>A0A090S5V4</accession>
<protein>
    <submittedName>
        <fullName evidence="1">Uncharacterized protein</fullName>
    </submittedName>
</protein>
<sequence>MMILQEFKGSNLSATECDELAIDRVSESLLKRERKLNNTAWFDYRLLHPTIRTYLFAHYYEEAFRYMVRLHLDYTQVEGDNPRSYLPKNDPLGKTRTALIKEEKTGVRQAFRNCTMVWKARQKADEYGIPYDVFCMSGMKVAIGRIWQRTPSPSQLYSQHIINGIIDRWAELASQKMHVAKSDFFQLQNWCEHPSQIDHAQWVIDQINARVNPDFALAEYGFSKPMIPSQMIRASFPESVILRAKSLSLR</sequence>
<comment type="caution">
    <text evidence="1">The sequence shown here is derived from an EMBL/GenBank/DDBJ whole genome shotgun (WGS) entry which is preliminary data.</text>
</comment>
<dbReference type="Proteomes" id="UP000029228">
    <property type="component" value="Unassembled WGS sequence"/>
</dbReference>